<sequence>MRFCDNTRPHRAGFIRDYLHPDLNPIEHLWDQLWRSVRARVTNITTLADLRQIKLVTRYQ</sequence>
<keyword evidence="2" id="KW-1185">Reference proteome</keyword>
<reference evidence="1" key="2">
    <citation type="submission" date="2025-09" db="UniProtKB">
        <authorList>
            <consortium name="Ensembl"/>
        </authorList>
    </citation>
    <scope>IDENTIFICATION</scope>
</reference>
<dbReference type="AlphaFoldDB" id="A0A3Q3WMG6"/>
<dbReference type="Proteomes" id="UP000261620">
    <property type="component" value="Unplaced"/>
</dbReference>
<dbReference type="GO" id="GO:0003676">
    <property type="term" value="F:nucleic acid binding"/>
    <property type="evidence" value="ECO:0007669"/>
    <property type="project" value="InterPro"/>
</dbReference>
<evidence type="ECO:0000313" key="1">
    <source>
        <dbReference type="Ensembl" id="ENSMMOP00000010064.1"/>
    </source>
</evidence>
<dbReference type="Gene3D" id="3.30.420.10">
    <property type="entry name" value="Ribonuclease H-like superfamily/Ribonuclease H"/>
    <property type="match status" value="1"/>
</dbReference>
<accession>A0A3Q3WMG6</accession>
<proteinExistence type="predicted"/>
<evidence type="ECO:0008006" key="3">
    <source>
        <dbReference type="Google" id="ProtNLM"/>
    </source>
</evidence>
<organism evidence="1 2">
    <name type="scientific">Mola mola</name>
    <name type="common">Ocean sunfish</name>
    <name type="synonym">Tetraodon mola</name>
    <dbReference type="NCBI Taxonomy" id="94237"/>
    <lineage>
        <taxon>Eukaryota</taxon>
        <taxon>Metazoa</taxon>
        <taxon>Chordata</taxon>
        <taxon>Craniata</taxon>
        <taxon>Vertebrata</taxon>
        <taxon>Euteleostomi</taxon>
        <taxon>Actinopterygii</taxon>
        <taxon>Neopterygii</taxon>
        <taxon>Teleostei</taxon>
        <taxon>Neoteleostei</taxon>
        <taxon>Acanthomorphata</taxon>
        <taxon>Eupercaria</taxon>
        <taxon>Tetraodontiformes</taxon>
        <taxon>Molidae</taxon>
        <taxon>Mola</taxon>
    </lineage>
</organism>
<dbReference type="InterPro" id="IPR036397">
    <property type="entry name" value="RNaseH_sf"/>
</dbReference>
<evidence type="ECO:0000313" key="2">
    <source>
        <dbReference type="Proteomes" id="UP000261620"/>
    </source>
</evidence>
<dbReference type="Ensembl" id="ENSMMOT00000010238.1">
    <property type="protein sequence ID" value="ENSMMOP00000010064.1"/>
    <property type="gene ID" value="ENSMMOG00000007777.1"/>
</dbReference>
<reference evidence="1" key="1">
    <citation type="submission" date="2025-08" db="UniProtKB">
        <authorList>
            <consortium name="Ensembl"/>
        </authorList>
    </citation>
    <scope>IDENTIFICATION</scope>
</reference>
<name>A0A3Q3WMG6_MOLML</name>
<protein>
    <recommendedName>
        <fullName evidence="3">Tc1-like transposase DDE domain-containing protein</fullName>
    </recommendedName>
</protein>
<dbReference type="OMA" id="ERMEWAA"/>